<dbReference type="EMBL" id="CM026433">
    <property type="protein sequence ID" value="KAG0554340.1"/>
    <property type="molecule type" value="Genomic_DNA"/>
</dbReference>
<organism evidence="1 3">
    <name type="scientific">Ceratodon purpureus</name>
    <name type="common">Fire moss</name>
    <name type="synonym">Dicranum purpureum</name>
    <dbReference type="NCBI Taxonomy" id="3225"/>
    <lineage>
        <taxon>Eukaryota</taxon>
        <taxon>Viridiplantae</taxon>
        <taxon>Streptophyta</taxon>
        <taxon>Embryophyta</taxon>
        <taxon>Bryophyta</taxon>
        <taxon>Bryophytina</taxon>
        <taxon>Bryopsida</taxon>
        <taxon>Dicranidae</taxon>
        <taxon>Pseudoditrichales</taxon>
        <taxon>Ditrichaceae</taxon>
        <taxon>Ceratodon</taxon>
    </lineage>
</organism>
<gene>
    <name evidence="1" type="ORF">KC19_12G083700</name>
    <name evidence="2" type="ORF">KC19_12G084200</name>
</gene>
<reference evidence="1" key="1">
    <citation type="submission" date="2020-06" db="EMBL/GenBank/DDBJ databases">
        <title>WGS assembly of Ceratodon purpureus strain R40.</title>
        <authorList>
            <person name="Carey S.B."/>
            <person name="Jenkins J."/>
            <person name="Shu S."/>
            <person name="Lovell J.T."/>
            <person name="Sreedasyam A."/>
            <person name="Maumus F."/>
            <person name="Tiley G.P."/>
            <person name="Fernandez-Pozo N."/>
            <person name="Barry K."/>
            <person name="Chen C."/>
            <person name="Wang M."/>
            <person name="Lipzen A."/>
            <person name="Daum C."/>
            <person name="Saski C.A."/>
            <person name="Payton A.C."/>
            <person name="Mcbreen J.C."/>
            <person name="Conrad R.E."/>
            <person name="Kollar L.M."/>
            <person name="Olsson S."/>
            <person name="Huttunen S."/>
            <person name="Landis J.B."/>
            <person name="Wickett N.J."/>
            <person name="Johnson M.G."/>
            <person name="Rensing S.A."/>
            <person name="Grimwood J."/>
            <person name="Schmutz J."/>
            <person name="Mcdaniel S.F."/>
        </authorList>
    </citation>
    <scope>NUCLEOTIDE SEQUENCE</scope>
    <source>
        <strain evidence="1">R40</strain>
    </source>
</reference>
<accession>A0A8T0G5K1</accession>
<sequence>MTTRTLHPCFILEKSLKPSYIVAKMTLEHLQSQGDFCLYTALPTVADDGDEGSIVHIAKSLAGSSVKNTQRPPTVEWSYAQNIASQPLQLASIC</sequence>
<dbReference type="EMBL" id="CM026433">
    <property type="protein sequence ID" value="KAG0554353.1"/>
    <property type="molecule type" value="Genomic_DNA"/>
</dbReference>
<protein>
    <submittedName>
        <fullName evidence="1">Uncharacterized protein</fullName>
    </submittedName>
</protein>
<dbReference type="AlphaFoldDB" id="A0A8T0G5K1"/>
<evidence type="ECO:0000313" key="2">
    <source>
        <dbReference type="EMBL" id="KAG0554353.1"/>
    </source>
</evidence>
<comment type="caution">
    <text evidence="1">The sequence shown here is derived from an EMBL/GenBank/DDBJ whole genome shotgun (WGS) entry which is preliminary data.</text>
</comment>
<dbReference type="Proteomes" id="UP000822688">
    <property type="component" value="Chromosome 12"/>
</dbReference>
<evidence type="ECO:0000313" key="1">
    <source>
        <dbReference type="EMBL" id="KAG0554340.1"/>
    </source>
</evidence>
<proteinExistence type="predicted"/>
<name>A0A8T0G5K1_CERPU</name>
<keyword evidence="3" id="KW-1185">Reference proteome</keyword>
<evidence type="ECO:0000313" key="3">
    <source>
        <dbReference type="Proteomes" id="UP000822688"/>
    </source>
</evidence>